<gene>
    <name evidence="2" type="ORF">DV515_00015377</name>
</gene>
<name>A0A3L8RVW7_CHLGU</name>
<keyword evidence="3" id="KW-1185">Reference proteome</keyword>
<proteinExistence type="predicted"/>
<sequence>MLLPSLHPLLGLLLLLPGRGQPSPEVVNKEEKAGGGLEKCLLTQQTAPFGNTKPLSDSADLTAAASRNLQFTI</sequence>
<keyword evidence="1" id="KW-0732">Signal</keyword>
<dbReference type="Proteomes" id="UP000276834">
    <property type="component" value="Unassembled WGS sequence"/>
</dbReference>
<feature type="signal peptide" evidence="1">
    <location>
        <begin position="1"/>
        <end position="20"/>
    </location>
</feature>
<evidence type="ECO:0000313" key="3">
    <source>
        <dbReference type="Proteomes" id="UP000276834"/>
    </source>
</evidence>
<feature type="chain" id="PRO_5018071642" evidence="1">
    <location>
        <begin position="21"/>
        <end position="73"/>
    </location>
</feature>
<accession>A0A3L8RVW7</accession>
<comment type="caution">
    <text evidence="2">The sequence shown here is derived from an EMBL/GenBank/DDBJ whole genome shotgun (WGS) entry which is preliminary data.</text>
</comment>
<protein>
    <submittedName>
        <fullName evidence="2">Uncharacterized protein</fullName>
    </submittedName>
</protein>
<feature type="non-terminal residue" evidence="2">
    <location>
        <position position="73"/>
    </location>
</feature>
<evidence type="ECO:0000313" key="2">
    <source>
        <dbReference type="EMBL" id="RLV88704.1"/>
    </source>
</evidence>
<dbReference type="EMBL" id="QUSF01000177">
    <property type="protein sequence ID" value="RLV88704.1"/>
    <property type="molecule type" value="Genomic_DNA"/>
</dbReference>
<evidence type="ECO:0000256" key="1">
    <source>
        <dbReference type="SAM" id="SignalP"/>
    </source>
</evidence>
<dbReference type="AlphaFoldDB" id="A0A3L8RVW7"/>
<organism evidence="2 3">
    <name type="scientific">Chloebia gouldiae</name>
    <name type="common">Gouldian finch</name>
    <name type="synonym">Erythrura gouldiae</name>
    <dbReference type="NCBI Taxonomy" id="44316"/>
    <lineage>
        <taxon>Eukaryota</taxon>
        <taxon>Metazoa</taxon>
        <taxon>Chordata</taxon>
        <taxon>Craniata</taxon>
        <taxon>Vertebrata</taxon>
        <taxon>Euteleostomi</taxon>
        <taxon>Archelosauria</taxon>
        <taxon>Archosauria</taxon>
        <taxon>Dinosauria</taxon>
        <taxon>Saurischia</taxon>
        <taxon>Theropoda</taxon>
        <taxon>Coelurosauria</taxon>
        <taxon>Aves</taxon>
        <taxon>Neognathae</taxon>
        <taxon>Neoaves</taxon>
        <taxon>Telluraves</taxon>
        <taxon>Australaves</taxon>
        <taxon>Passeriformes</taxon>
        <taxon>Passeroidea</taxon>
        <taxon>Passeridae</taxon>
        <taxon>Chloebia</taxon>
    </lineage>
</organism>
<reference evidence="2 3" key="1">
    <citation type="journal article" date="2018" name="Proc. R. Soc. B">
        <title>A non-coding region near Follistatin controls head colour polymorphism in the Gouldian finch.</title>
        <authorList>
            <person name="Toomey M.B."/>
            <person name="Marques C.I."/>
            <person name="Andrade P."/>
            <person name="Araujo P.M."/>
            <person name="Sabatino S."/>
            <person name="Gazda M.A."/>
            <person name="Afonso S."/>
            <person name="Lopes R.J."/>
            <person name="Corbo J.C."/>
            <person name="Carneiro M."/>
        </authorList>
    </citation>
    <scope>NUCLEOTIDE SEQUENCE [LARGE SCALE GENOMIC DNA]</scope>
    <source>
        <strain evidence="2">Red01</strain>
        <tissue evidence="2">Muscle</tissue>
    </source>
</reference>